<proteinExistence type="predicted"/>
<dbReference type="EMBL" id="UINC01205013">
    <property type="protein sequence ID" value="SVE25999.1"/>
    <property type="molecule type" value="Genomic_DNA"/>
</dbReference>
<protein>
    <submittedName>
        <fullName evidence="1">Uncharacterized protein</fullName>
    </submittedName>
</protein>
<gene>
    <name evidence="1" type="ORF">METZ01_LOCUS478853</name>
</gene>
<feature type="non-terminal residue" evidence="1">
    <location>
        <position position="223"/>
    </location>
</feature>
<accession>A0A383C1Q7</accession>
<sequence>MAKPPTNLSEIDYQTGLDAAEFLATNRLRRRTTQVRSAFFHRASKDAPLPPATELLKNRSHHGLHLKLALFYLWAAGSENPDPRTGDVHTARGYYDSDIAELFGFPITDVNGKRRIANARKRLAGLRPPGQPSLAETPKSDEGEVRLLDIEPREGRTPVIRLLKEDGSGEKYCPPGAPGSGGKYYKLPVEFWTAGWHLHLSGPAVVALLVLAHQKELAKANKP</sequence>
<dbReference type="AlphaFoldDB" id="A0A383C1Q7"/>
<evidence type="ECO:0000313" key="1">
    <source>
        <dbReference type="EMBL" id="SVE25999.1"/>
    </source>
</evidence>
<reference evidence="1" key="1">
    <citation type="submission" date="2018-05" db="EMBL/GenBank/DDBJ databases">
        <authorList>
            <person name="Lanie J.A."/>
            <person name="Ng W.-L."/>
            <person name="Kazmierczak K.M."/>
            <person name="Andrzejewski T.M."/>
            <person name="Davidsen T.M."/>
            <person name="Wayne K.J."/>
            <person name="Tettelin H."/>
            <person name="Glass J.I."/>
            <person name="Rusch D."/>
            <person name="Podicherti R."/>
            <person name="Tsui H.-C.T."/>
            <person name="Winkler M.E."/>
        </authorList>
    </citation>
    <scope>NUCLEOTIDE SEQUENCE</scope>
</reference>
<organism evidence="1">
    <name type="scientific">marine metagenome</name>
    <dbReference type="NCBI Taxonomy" id="408172"/>
    <lineage>
        <taxon>unclassified sequences</taxon>
        <taxon>metagenomes</taxon>
        <taxon>ecological metagenomes</taxon>
    </lineage>
</organism>
<name>A0A383C1Q7_9ZZZZ</name>